<feature type="compositionally biased region" description="Basic and acidic residues" evidence="1">
    <location>
        <begin position="189"/>
        <end position="207"/>
    </location>
</feature>
<name>A0A0A1TSF4_9HYPO</name>
<accession>A0A0A1TSF4</accession>
<dbReference type="AlphaFoldDB" id="A0A0A1TSF4"/>
<protein>
    <submittedName>
        <fullName evidence="2">Uncharacterized protein</fullName>
    </submittedName>
</protein>
<gene>
    <name evidence="2" type="ORF">VHEMI10581</name>
</gene>
<dbReference type="HOGENOM" id="CLU_1152439_0_0_1"/>
<evidence type="ECO:0000313" key="3">
    <source>
        <dbReference type="Proteomes" id="UP000039046"/>
    </source>
</evidence>
<reference evidence="2 3" key="1">
    <citation type="journal article" date="2015" name="Genome Announc.">
        <title>Draft Genome Sequence and Gene Annotation of the Entomopathogenic Fungus Verticillium hemipterigenum.</title>
        <authorList>
            <person name="Horn F."/>
            <person name="Habel A."/>
            <person name="Scharf D.H."/>
            <person name="Dworschak J."/>
            <person name="Brakhage A.A."/>
            <person name="Guthke R."/>
            <person name="Hertweck C."/>
            <person name="Linde J."/>
        </authorList>
    </citation>
    <scope>NUCLEOTIDE SEQUENCE [LARGE SCALE GENOMIC DNA]</scope>
</reference>
<evidence type="ECO:0000313" key="2">
    <source>
        <dbReference type="EMBL" id="CEJ95078.1"/>
    </source>
</evidence>
<sequence>MVDRYPYGDTLSVSDFNLISHPPSFSHSTSSLAAPASSDTLREKTPRIGNHYLSQDSQEYLGQSYLQSNSPYHLSSKNRTYATMDPLHRPDMLNPCLTSNQYRTTAFQSRNSPGDFLAPPPEQDSPFLGATSNNPLYISHSQRYRHQISNHLDSTHQLFAPSIFGSLSRSHCSDDVFGKSEEEYSPTPRESKRKTELRPPTEIKEESELTGNPWADNEMGVDCGILDGSKIDINKEDAVVS</sequence>
<proteinExistence type="predicted"/>
<organism evidence="2 3">
    <name type="scientific">[Torrubiella] hemipterigena</name>
    <dbReference type="NCBI Taxonomy" id="1531966"/>
    <lineage>
        <taxon>Eukaryota</taxon>
        <taxon>Fungi</taxon>
        <taxon>Dikarya</taxon>
        <taxon>Ascomycota</taxon>
        <taxon>Pezizomycotina</taxon>
        <taxon>Sordariomycetes</taxon>
        <taxon>Hypocreomycetidae</taxon>
        <taxon>Hypocreales</taxon>
        <taxon>Clavicipitaceae</taxon>
        <taxon>Clavicipitaceae incertae sedis</taxon>
        <taxon>'Torrubiella' clade</taxon>
    </lineage>
</organism>
<dbReference type="EMBL" id="CDHN01000008">
    <property type="protein sequence ID" value="CEJ95078.1"/>
    <property type="molecule type" value="Genomic_DNA"/>
</dbReference>
<dbReference type="Proteomes" id="UP000039046">
    <property type="component" value="Unassembled WGS sequence"/>
</dbReference>
<evidence type="ECO:0000256" key="1">
    <source>
        <dbReference type="SAM" id="MobiDB-lite"/>
    </source>
</evidence>
<keyword evidence="3" id="KW-1185">Reference proteome</keyword>
<feature type="region of interest" description="Disordered" evidence="1">
    <location>
        <begin position="176"/>
        <end position="221"/>
    </location>
</feature>